<keyword evidence="1" id="KW-1133">Transmembrane helix</keyword>
<dbReference type="EMBL" id="CM017643">
    <property type="protein sequence ID" value="TYJ21256.1"/>
    <property type="molecule type" value="Genomic_DNA"/>
</dbReference>
<keyword evidence="3" id="KW-1185">Reference proteome</keyword>
<sequence>MGKVICSELKEGNSLDFIGFLMVLVIALALMAICFPPPPRRAVLVARRFG</sequence>
<reference evidence="2 3" key="1">
    <citation type="submission" date="2019-07" db="EMBL/GenBank/DDBJ databases">
        <title>WGS assembly of Gossypium mustelinum.</title>
        <authorList>
            <person name="Chen Z.J."/>
            <person name="Sreedasyam A."/>
            <person name="Ando A."/>
            <person name="Song Q."/>
            <person name="De L."/>
            <person name="Hulse-Kemp A."/>
            <person name="Ding M."/>
            <person name="Ye W."/>
            <person name="Kirkbride R."/>
            <person name="Jenkins J."/>
            <person name="Plott C."/>
            <person name="Lovell J."/>
            <person name="Lin Y.-M."/>
            <person name="Vaughn R."/>
            <person name="Liu B."/>
            <person name="Li W."/>
            <person name="Simpson S."/>
            <person name="Scheffler B."/>
            <person name="Saski C."/>
            <person name="Grover C."/>
            <person name="Hu G."/>
            <person name="Conover J."/>
            <person name="Carlson J."/>
            <person name="Shu S."/>
            <person name="Boston L."/>
            <person name="Williams M."/>
            <person name="Peterson D."/>
            <person name="Mcgee K."/>
            <person name="Jones D."/>
            <person name="Wendel J."/>
            <person name="Stelly D."/>
            <person name="Grimwood J."/>
            <person name="Schmutz J."/>
        </authorList>
    </citation>
    <scope>NUCLEOTIDE SEQUENCE [LARGE SCALE GENOMIC DNA]</scope>
    <source>
        <strain evidence="2">1408120.09</strain>
    </source>
</reference>
<organism evidence="2 3">
    <name type="scientific">Gossypium mustelinum</name>
    <name type="common">Cotton</name>
    <name type="synonym">Gossypium caicoense</name>
    <dbReference type="NCBI Taxonomy" id="34275"/>
    <lineage>
        <taxon>Eukaryota</taxon>
        <taxon>Viridiplantae</taxon>
        <taxon>Streptophyta</taxon>
        <taxon>Embryophyta</taxon>
        <taxon>Tracheophyta</taxon>
        <taxon>Spermatophyta</taxon>
        <taxon>Magnoliopsida</taxon>
        <taxon>eudicotyledons</taxon>
        <taxon>Gunneridae</taxon>
        <taxon>Pentapetalae</taxon>
        <taxon>rosids</taxon>
        <taxon>malvids</taxon>
        <taxon>Malvales</taxon>
        <taxon>Malvaceae</taxon>
        <taxon>Malvoideae</taxon>
        <taxon>Gossypium</taxon>
    </lineage>
</organism>
<keyword evidence="1" id="KW-0472">Membrane</keyword>
<feature type="transmembrane region" description="Helical" evidence="1">
    <location>
        <begin position="17"/>
        <end position="35"/>
    </location>
</feature>
<keyword evidence="1" id="KW-0812">Transmembrane</keyword>
<protein>
    <submittedName>
        <fullName evidence="2">Uncharacterized protein</fullName>
    </submittedName>
</protein>
<name>A0A5D2Y5C1_GOSMU</name>
<gene>
    <name evidence="2" type="ORF">E1A91_A08G052800v1</name>
</gene>
<evidence type="ECO:0000313" key="3">
    <source>
        <dbReference type="Proteomes" id="UP000323597"/>
    </source>
</evidence>
<proteinExistence type="predicted"/>
<dbReference type="AlphaFoldDB" id="A0A5D2Y5C1"/>
<evidence type="ECO:0000313" key="2">
    <source>
        <dbReference type="EMBL" id="TYJ21256.1"/>
    </source>
</evidence>
<evidence type="ECO:0000256" key="1">
    <source>
        <dbReference type="SAM" id="Phobius"/>
    </source>
</evidence>
<dbReference type="Proteomes" id="UP000323597">
    <property type="component" value="Chromosome A08"/>
</dbReference>
<accession>A0A5D2Y5C1</accession>